<feature type="binding site" evidence="15">
    <location>
        <position position="466"/>
    </location>
    <ligand>
        <name>Mg(2+)</name>
        <dbReference type="ChEBI" id="CHEBI:18420"/>
        <note>shared with alpha subunit</note>
    </ligand>
</feature>
<protein>
    <recommendedName>
        <fullName evidence="15">Phenylalanine--tRNA ligase beta subunit</fullName>
        <ecNumber evidence="15">6.1.1.20</ecNumber>
    </recommendedName>
    <alternativeName>
        <fullName evidence="15">Phenylalanyl-tRNA synthetase beta subunit</fullName>
        <shortName evidence="15">PheRS</shortName>
    </alternativeName>
</protein>
<dbReference type="InterPro" id="IPR033714">
    <property type="entry name" value="tRNA_bind_bactPheRS"/>
</dbReference>
<organism evidence="20 21">
    <name type="scientific">Parvimonas micra</name>
    <dbReference type="NCBI Taxonomy" id="33033"/>
    <lineage>
        <taxon>Bacteria</taxon>
        <taxon>Bacillati</taxon>
        <taxon>Bacillota</taxon>
        <taxon>Tissierellia</taxon>
        <taxon>Tissierellales</taxon>
        <taxon>Peptoniphilaceae</taxon>
        <taxon>Parvimonas</taxon>
    </lineage>
</organism>
<dbReference type="EC" id="6.1.1.20" evidence="15"/>
<dbReference type="Gene3D" id="3.30.930.10">
    <property type="entry name" value="Bira Bifunctional Protein, Domain 2"/>
    <property type="match status" value="1"/>
</dbReference>
<evidence type="ECO:0000259" key="18">
    <source>
        <dbReference type="PROSITE" id="PS51447"/>
    </source>
</evidence>
<comment type="subunit">
    <text evidence="3 15">Tetramer of two alpha and two beta subunits.</text>
</comment>
<dbReference type="PROSITE" id="PS51447">
    <property type="entry name" value="FDX_ACB"/>
    <property type="match status" value="1"/>
</dbReference>
<reference evidence="20 21" key="1">
    <citation type="submission" date="2014-10" db="EMBL/GenBank/DDBJ databases">
        <title>Complete genome sequence of Parvimonas micra KCOM 1535 (= ChDC B708).</title>
        <authorList>
            <person name="Kook J.-K."/>
            <person name="Park S.-N."/>
            <person name="Lim Y.K."/>
            <person name="Roh H."/>
        </authorList>
    </citation>
    <scope>NUCLEOTIDE SEQUENCE [LARGE SCALE GENOMIC DNA]</scope>
    <source>
        <strain evidence="21">KCOM 1535 / ChDC B708</strain>
    </source>
</reference>
<dbReference type="RefSeq" id="WP_041953898.1">
    <property type="nucleotide sequence ID" value="NZ_CP009761.1"/>
</dbReference>
<evidence type="ECO:0000256" key="6">
    <source>
        <dbReference type="ARBA" id="ARBA00022598"/>
    </source>
</evidence>
<dbReference type="PROSITE" id="PS51483">
    <property type="entry name" value="B5"/>
    <property type="match status" value="1"/>
</dbReference>
<dbReference type="AlphaFoldDB" id="A0A0B4S198"/>
<feature type="binding site" evidence="15">
    <location>
        <position position="457"/>
    </location>
    <ligand>
        <name>Mg(2+)</name>
        <dbReference type="ChEBI" id="CHEBI:18420"/>
        <note>shared with alpha subunit</note>
    </ligand>
</feature>
<dbReference type="GO" id="GO:0004826">
    <property type="term" value="F:phenylalanine-tRNA ligase activity"/>
    <property type="evidence" value="ECO:0007669"/>
    <property type="project" value="UniProtKB-UniRule"/>
</dbReference>
<evidence type="ECO:0000256" key="13">
    <source>
        <dbReference type="ARBA" id="ARBA00023146"/>
    </source>
</evidence>
<dbReference type="FunFam" id="3.30.70.380:FF:000001">
    <property type="entry name" value="Phenylalanine--tRNA ligase beta subunit"/>
    <property type="match status" value="1"/>
</dbReference>
<dbReference type="Gene3D" id="2.40.50.140">
    <property type="entry name" value="Nucleic acid-binding proteins"/>
    <property type="match status" value="1"/>
</dbReference>
<dbReference type="Pfam" id="PF17759">
    <property type="entry name" value="tRNA_synthFbeta"/>
    <property type="match status" value="1"/>
</dbReference>
<dbReference type="PROSITE" id="PS50886">
    <property type="entry name" value="TRBD"/>
    <property type="match status" value="1"/>
</dbReference>
<dbReference type="GO" id="GO:0005524">
    <property type="term" value="F:ATP binding"/>
    <property type="evidence" value="ECO:0007669"/>
    <property type="project" value="UniProtKB-UniRule"/>
</dbReference>
<dbReference type="SUPFAM" id="SSF54991">
    <property type="entry name" value="Anticodon-binding domain of PheRS"/>
    <property type="match status" value="1"/>
</dbReference>
<keyword evidence="9 15" id="KW-0067">ATP-binding</keyword>
<dbReference type="GO" id="GO:0016740">
    <property type="term" value="F:transferase activity"/>
    <property type="evidence" value="ECO:0007669"/>
    <property type="project" value="UniProtKB-ARBA"/>
</dbReference>
<accession>A0A0B4S198</accession>
<evidence type="ECO:0000256" key="16">
    <source>
        <dbReference type="PROSITE-ProRule" id="PRU00209"/>
    </source>
</evidence>
<dbReference type="Gene3D" id="3.30.56.10">
    <property type="match status" value="2"/>
</dbReference>
<evidence type="ECO:0000256" key="7">
    <source>
        <dbReference type="ARBA" id="ARBA00022723"/>
    </source>
</evidence>
<keyword evidence="6 15" id="KW-0436">Ligase</keyword>
<comment type="catalytic activity">
    <reaction evidence="14 15">
        <text>tRNA(Phe) + L-phenylalanine + ATP = L-phenylalanyl-tRNA(Phe) + AMP + diphosphate + H(+)</text>
        <dbReference type="Rhea" id="RHEA:19413"/>
        <dbReference type="Rhea" id="RHEA-COMP:9668"/>
        <dbReference type="Rhea" id="RHEA-COMP:9699"/>
        <dbReference type="ChEBI" id="CHEBI:15378"/>
        <dbReference type="ChEBI" id="CHEBI:30616"/>
        <dbReference type="ChEBI" id="CHEBI:33019"/>
        <dbReference type="ChEBI" id="CHEBI:58095"/>
        <dbReference type="ChEBI" id="CHEBI:78442"/>
        <dbReference type="ChEBI" id="CHEBI:78531"/>
        <dbReference type="ChEBI" id="CHEBI:456215"/>
        <dbReference type="EC" id="6.1.1.20"/>
    </reaction>
</comment>
<dbReference type="GO" id="GO:0000287">
    <property type="term" value="F:magnesium ion binding"/>
    <property type="evidence" value="ECO:0007669"/>
    <property type="project" value="UniProtKB-UniRule"/>
</dbReference>
<dbReference type="PANTHER" id="PTHR10947:SF0">
    <property type="entry name" value="PHENYLALANINE--TRNA LIGASE BETA SUBUNIT"/>
    <property type="match status" value="1"/>
</dbReference>
<dbReference type="KEGG" id="pmic:NW74_03795"/>
<dbReference type="CDD" id="cd00769">
    <property type="entry name" value="PheRS_beta_core"/>
    <property type="match status" value="1"/>
</dbReference>
<dbReference type="Gene3D" id="3.30.70.380">
    <property type="entry name" value="Ferrodoxin-fold anticodon-binding domain"/>
    <property type="match status" value="1"/>
</dbReference>
<dbReference type="PANTHER" id="PTHR10947">
    <property type="entry name" value="PHENYLALANYL-TRNA SYNTHETASE BETA CHAIN AND LEUCINE-RICH REPEAT-CONTAINING PROTEIN 47"/>
    <property type="match status" value="1"/>
</dbReference>
<dbReference type="InterPro" id="IPR005121">
    <property type="entry name" value="Fdx_antiC-bd"/>
</dbReference>
<comment type="subcellular location">
    <subcellularLocation>
        <location evidence="1 15">Cytoplasm</location>
    </subcellularLocation>
</comment>
<feature type="domain" description="TRNA-binding" evidence="17">
    <location>
        <begin position="39"/>
        <end position="154"/>
    </location>
</feature>
<keyword evidence="12 15" id="KW-0648">Protein biosynthesis</keyword>
<dbReference type="InterPro" id="IPR036690">
    <property type="entry name" value="Fdx_antiC-bd_sf"/>
</dbReference>
<dbReference type="GO" id="GO:0006432">
    <property type="term" value="P:phenylalanyl-tRNA aminoacylation"/>
    <property type="evidence" value="ECO:0007669"/>
    <property type="project" value="UniProtKB-UniRule"/>
</dbReference>
<sequence>MLLPIKWAKEYVDINDDIMNICDKVTLTGSHVESIIKLGDNIDNIVVGKIIDIYRHENSNKLWITKVDLGNEIVQIVTAAQNLKQFDYVPVAKVNSTLSDNTKIKEAKLAGEISQGMFCSYKELGYPDSVIPKEYKDGVLRIIDENIVLGTDIREILDLDDTVVEFEITPNRPDCLSIVGMAREIAASFDKKLNPINVKNLKEIENKSLLNITIHSDDCKRYSASIVKDVTIKESARKVQNYLLNSGIRPVNNIVDLTNFIMLELGQPLHAFDLDKLEGNISIRNAFEGEKVVTLDDVERILSSEDMLICDDVKPIAIAGVMGLKNSEIDENTKNIFIESAFFTKKTIKSTSKRLGLKSEASIRYEKGLTSEHTMNVLARFLCLLEKNVKCKIDSIFDVNKEETTSKLIEFDTNLVKRLLGVEIKNSDIITYLDLLEIKTEVKGDVIICTIPYFRTDLAIQEDIVEEIGRLYGFSNLKPTPILAPNTIGRKSKKRILEDKIKNILLNLGLYEITTYSFIGASIIGKAKMNTQNTVKILNPLGEEFSIMRKSLIPNVIDVLSKNLNYKNEDLLVYELGNTFHTVENYEVPLEKKRLVIGSYGKYDFYYIKDVIINLFNVLNIKNIEFIKNNCIDYFHPGVCADILANGEKVGEIGQISYDVCKNFSIKKNIFVCEIDIEKIRDKVSLIKIYEPIIKYPAVKRDLAIIVDKDIDSGRIEKIFKNNSNNLLKNIELFDIYTGNQINKGKKSMAYKLTFQSKEKTLVDEDINSLIDNMLFDLKEQLGAYLRF</sequence>
<evidence type="ECO:0000256" key="3">
    <source>
        <dbReference type="ARBA" id="ARBA00011209"/>
    </source>
</evidence>
<dbReference type="InterPro" id="IPR009061">
    <property type="entry name" value="DNA-bd_dom_put_sf"/>
</dbReference>
<dbReference type="InterPro" id="IPR045060">
    <property type="entry name" value="Phe-tRNA-ligase_IIc_bsu"/>
</dbReference>
<dbReference type="GO" id="GO:0000049">
    <property type="term" value="F:tRNA binding"/>
    <property type="evidence" value="ECO:0007669"/>
    <property type="project" value="UniProtKB-UniRule"/>
</dbReference>
<evidence type="ECO:0000256" key="12">
    <source>
        <dbReference type="ARBA" id="ARBA00022917"/>
    </source>
</evidence>
<evidence type="ECO:0000313" key="20">
    <source>
        <dbReference type="EMBL" id="AIZ36520.1"/>
    </source>
</evidence>
<evidence type="ECO:0000256" key="15">
    <source>
        <dbReference type="HAMAP-Rule" id="MF_00283"/>
    </source>
</evidence>
<dbReference type="OrthoDB" id="9805455at2"/>
<dbReference type="InterPro" id="IPR002547">
    <property type="entry name" value="tRNA-bd_dom"/>
</dbReference>
<dbReference type="InterPro" id="IPR020825">
    <property type="entry name" value="Phe-tRNA_synthase-like_B3/B4"/>
</dbReference>
<dbReference type="GO" id="GO:0009328">
    <property type="term" value="C:phenylalanine-tRNA ligase complex"/>
    <property type="evidence" value="ECO:0007669"/>
    <property type="project" value="TreeGrafter"/>
</dbReference>
<dbReference type="SMART" id="SM00874">
    <property type="entry name" value="B5"/>
    <property type="match status" value="1"/>
</dbReference>
<feature type="binding site" evidence="15">
    <location>
        <position position="467"/>
    </location>
    <ligand>
        <name>Mg(2+)</name>
        <dbReference type="ChEBI" id="CHEBI:18420"/>
        <note>shared with alpha subunit</note>
    </ligand>
</feature>
<evidence type="ECO:0000256" key="10">
    <source>
        <dbReference type="ARBA" id="ARBA00022842"/>
    </source>
</evidence>
<dbReference type="InterPro" id="IPR012340">
    <property type="entry name" value="NA-bd_OB-fold"/>
</dbReference>
<keyword evidence="8 15" id="KW-0547">Nucleotide-binding</keyword>
<dbReference type="Pfam" id="PF01588">
    <property type="entry name" value="tRNA_bind"/>
    <property type="match status" value="1"/>
</dbReference>
<keyword evidence="11 16" id="KW-0694">RNA-binding</keyword>
<evidence type="ECO:0000256" key="14">
    <source>
        <dbReference type="ARBA" id="ARBA00049255"/>
    </source>
</evidence>
<dbReference type="STRING" id="33033.NW74_03795"/>
<dbReference type="SUPFAM" id="SSF46955">
    <property type="entry name" value="Putative DNA-binding domain"/>
    <property type="match status" value="1"/>
</dbReference>
<evidence type="ECO:0000256" key="5">
    <source>
        <dbReference type="ARBA" id="ARBA00022555"/>
    </source>
</evidence>
<dbReference type="Pfam" id="PF03147">
    <property type="entry name" value="FDX-ACB"/>
    <property type="match status" value="1"/>
</dbReference>
<evidence type="ECO:0000256" key="2">
    <source>
        <dbReference type="ARBA" id="ARBA00008653"/>
    </source>
</evidence>
<dbReference type="SUPFAM" id="SSF55681">
    <property type="entry name" value="Class II aaRS and biotin synthetases"/>
    <property type="match status" value="1"/>
</dbReference>
<feature type="domain" description="B5" evidence="19">
    <location>
        <begin position="404"/>
        <end position="479"/>
    </location>
</feature>
<dbReference type="SUPFAM" id="SSF56037">
    <property type="entry name" value="PheT/TilS domain"/>
    <property type="match status" value="1"/>
</dbReference>
<keyword evidence="4 15" id="KW-0963">Cytoplasm</keyword>
<evidence type="ECO:0000256" key="1">
    <source>
        <dbReference type="ARBA" id="ARBA00004496"/>
    </source>
</evidence>
<keyword evidence="21" id="KW-1185">Reference proteome</keyword>
<dbReference type="InterPro" id="IPR005147">
    <property type="entry name" value="tRNA_synthase_B5-dom"/>
</dbReference>
<keyword evidence="5 16" id="KW-0820">tRNA-binding</keyword>
<evidence type="ECO:0000256" key="8">
    <source>
        <dbReference type="ARBA" id="ARBA00022741"/>
    </source>
</evidence>
<evidence type="ECO:0000259" key="17">
    <source>
        <dbReference type="PROSITE" id="PS50886"/>
    </source>
</evidence>
<dbReference type="GO" id="GO:0140096">
    <property type="term" value="F:catalytic activity, acting on a protein"/>
    <property type="evidence" value="ECO:0007669"/>
    <property type="project" value="UniProtKB-ARBA"/>
</dbReference>
<dbReference type="InterPro" id="IPR004532">
    <property type="entry name" value="Phe-tRNA-ligase_IIc_bsu_bact"/>
</dbReference>
<dbReference type="InterPro" id="IPR041616">
    <property type="entry name" value="PheRS_beta_core"/>
</dbReference>
<evidence type="ECO:0000256" key="11">
    <source>
        <dbReference type="ARBA" id="ARBA00022884"/>
    </source>
</evidence>
<comment type="similarity">
    <text evidence="2 15">Belongs to the phenylalanyl-tRNA synthetase beta subunit family. Type 1 subfamily.</text>
</comment>
<dbReference type="EMBL" id="CP009761">
    <property type="protein sequence ID" value="AIZ36520.1"/>
    <property type="molecule type" value="Genomic_DNA"/>
</dbReference>
<evidence type="ECO:0000256" key="9">
    <source>
        <dbReference type="ARBA" id="ARBA00022840"/>
    </source>
</evidence>
<evidence type="ECO:0000256" key="4">
    <source>
        <dbReference type="ARBA" id="ARBA00022490"/>
    </source>
</evidence>
<keyword evidence="10 15" id="KW-0460">Magnesium</keyword>
<name>A0A0B4S198_9FIRM</name>
<evidence type="ECO:0000313" key="21">
    <source>
        <dbReference type="Proteomes" id="UP000031386"/>
    </source>
</evidence>
<dbReference type="Pfam" id="PF03484">
    <property type="entry name" value="B5"/>
    <property type="match status" value="1"/>
</dbReference>
<feature type="binding site" evidence="15">
    <location>
        <position position="463"/>
    </location>
    <ligand>
        <name>Mg(2+)</name>
        <dbReference type="ChEBI" id="CHEBI:18420"/>
        <note>shared with alpha subunit</note>
    </ligand>
</feature>
<dbReference type="SUPFAM" id="SSF50249">
    <property type="entry name" value="Nucleic acid-binding proteins"/>
    <property type="match status" value="1"/>
</dbReference>
<comment type="cofactor">
    <cofactor evidence="15">
        <name>Mg(2+)</name>
        <dbReference type="ChEBI" id="CHEBI:18420"/>
    </cofactor>
    <text evidence="15">Binds 2 magnesium ions per tetramer.</text>
</comment>
<dbReference type="Gene3D" id="3.50.40.10">
    <property type="entry name" value="Phenylalanyl-trna Synthetase, Chain B, domain 3"/>
    <property type="match status" value="1"/>
</dbReference>
<dbReference type="HAMAP" id="MF_00283">
    <property type="entry name" value="Phe_tRNA_synth_beta1"/>
    <property type="match status" value="1"/>
</dbReference>
<keyword evidence="13 15" id="KW-0030">Aminoacyl-tRNA synthetase</keyword>
<gene>
    <name evidence="15" type="primary">pheT</name>
    <name evidence="20" type="ORF">NW74_03795</name>
</gene>
<proteinExistence type="inferred from homology"/>
<dbReference type="InterPro" id="IPR005146">
    <property type="entry name" value="B3/B4_tRNA-bd"/>
</dbReference>
<dbReference type="SMART" id="SM00873">
    <property type="entry name" value="B3_4"/>
    <property type="match status" value="1"/>
</dbReference>
<dbReference type="Proteomes" id="UP000031386">
    <property type="component" value="Chromosome"/>
</dbReference>
<dbReference type="SMART" id="SM00896">
    <property type="entry name" value="FDX-ACB"/>
    <property type="match status" value="1"/>
</dbReference>
<feature type="domain" description="FDX-ACB" evidence="18">
    <location>
        <begin position="694"/>
        <end position="787"/>
    </location>
</feature>
<dbReference type="NCBIfam" id="TIGR00472">
    <property type="entry name" value="pheT_bact"/>
    <property type="match status" value="1"/>
</dbReference>
<evidence type="ECO:0000259" key="19">
    <source>
        <dbReference type="PROSITE" id="PS51483"/>
    </source>
</evidence>
<dbReference type="InterPro" id="IPR045864">
    <property type="entry name" value="aa-tRNA-synth_II/BPL/LPL"/>
</dbReference>
<keyword evidence="7 15" id="KW-0479">Metal-binding</keyword>
<dbReference type="CDD" id="cd02796">
    <property type="entry name" value="tRNA_bind_bactPheRS"/>
    <property type="match status" value="1"/>
</dbReference>
<dbReference type="Pfam" id="PF03483">
    <property type="entry name" value="B3_4"/>
    <property type="match status" value="1"/>
</dbReference>